<proteinExistence type="inferred from homology"/>
<evidence type="ECO:0000256" key="4">
    <source>
        <dbReference type="ARBA" id="ARBA00022833"/>
    </source>
</evidence>
<dbReference type="PANTHER" id="PTHR47165:SF4">
    <property type="entry name" value="OS03G0429900 PROTEIN"/>
    <property type="match status" value="1"/>
</dbReference>
<evidence type="ECO:0000256" key="6">
    <source>
        <dbReference type="SAM" id="MobiDB-lite"/>
    </source>
</evidence>
<keyword evidence="9" id="KW-1185">Reference proteome</keyword>
<dbReference type="InterPro" id="IPR047192">
    <property type="entry name" value="Euk_RPA1_DBD_C"/>
</dbReference>
<keyword evidence="3" id="KW-0863">Zinc-finger</keyword>
<evidence type="ECO:0000256" key="5">
    <source>
        <dbReference type="ARBA" id="ARBA00023125"/>
    </source>
</evidence>
<comment type="similarity">
    <text evidence="1">Belongs to the replication factor A protein 1 family.</text>
</comment>
<evidence type="ECO:0000256" key="2">
    <source>
        <dbReference type="ARBA" id="ARBA00022723"/>
    </source>
</evidence>
<keyword evidence="4" id="KW-0862">Zinc</keyword>
<evidence type="ECO:0000313" key="9">
    <source>
        <dbReference type="Proteomes" id="UP001632038"/>
    </source>
</evidence>
<protein>
    <recommendedName>
        <fullName evidence="7">Replication factor A C-terminal domain-containing protein</fullName>
    </recommendedName>
</protein>
<comment type="caution">
    <text evidence="8">The sequence shown here is derived from an EMBL/GenBank/DDBJ whole genome shotgun (WGS) entry which is preliminary data.</text>
</comment>
<keyword evidence="5" id="KW-0238">DNA-binding</keyword>
<accession>A0ABD3BMP9</accession>
<evidence type="ECO:0000256" key="1">
    <source>
        <dbReference type="ARBA" id="ARBA00005690"/>
    </source>
</evidence>
<dbReference type="Pfam" id="PF08646">
    <property type="entry name" value="Rep_fac-A_C"/>
    <property type="match status" value="1"/>
</dbReference>
<dbReference type="Gene3D" id="2.40.50.140">
    <property type="entry name" value="Nucleic acid-binding proteins"/>
    <property type="match status" value="1"/>
</dbReference>
<feature type="compositionally biased region" description="Acidic residues" evidence="6">
    <location>
        <begin position="230"/>
        <end position="241"/>
    </location>
</feature>
<dbReference type="GO" id="GO:0003677">
    <property type="term" value="F:DNA binding"/>
    <property type="evidence" value="ECO:0007669"/>
    <property type="project" value="UniProtKB-KW"/>
</dbReference>
<organism evidence="8 9">
    <name type="scientific">Castilleja foliolosa</name>
    <dbReference type="NCBI Taxonomy" id="1961234"/>
    <lineage>
        <taxon>Eukaryota</taxon>
        <taxon>Viridiplantae</taxon>
        <taxon>Streptophyta</taxon>
        <taxon>Embryophyta</taxon>
        <taxon>Tracheophyta</taxon>
        <taxon>Spermatophyta</taxon>
        <taxon>Magnoliopsida</taxon>
        <taxon>eudicotyledons</taxon>
        <taxon>Gunneridae</taxon>
        <taxon>Pentapetalae</taxon>
        <taxon>asterids</taxon>
        <taxon>lamiids</taxon>
        <taxon>Lamiales</taxon>
        <taxon>Orobanchaceae</taxon>
        <taxon>Pedicularideae</taxon>
        <taxon>Castillejinae</taxon>
        <taxon>Castilleja</taxon>
    </lineage>
</organism>
<name>A0ABD3BMP9_9LAMI</name>
<dbReference type="EMBL" id="JAVIJP010000078">
    <property type="protein sequence ID" value="KAL3618763.1"/>
    <property type="molecule type" value="Genomic_DNA"/>
</dbReference>
<feature type="region of interest" description="Disordered" evidence="6">
    <location>
        <begin position="230"/>
        <end position="278"/>
    </location>
</feature>
<evidence type="ECO:0000259" key="7">
    <source>
        <dbReference type="Pfam" id="PF08646"/>
    </source>
</evidence>
<dbReference type="AlphaFoldDB" id="A0ABD3BMP9"/>
<evidence type="ECO:0000313" key="8">
    <source>
        <dbReference type="EMBL" id="KAL3618763.1"/>
    </source>
</evidence>
<dbReference type="Proteomes" id="UP001632038">
    <property type="component" value="Unassembled WGS sequence"/>
</dbReference>
<feature type="domain" description="Replication factor A C-terminal" evidence="7">
    <location>
        <begin position="52"/>
        <end position="137"/>
    </location>
</feature>
<dbReference type="PANTHER" id="PTHR47165">
    <property type="entry name" value="OS03G0429900 PROTEIN"/>
    <property type="match status" value="1"/>
</dbReference>
<dbReference type="InterPro" id="IPR013955">
    <property type="entry name" value="Rep_factor-A_C"/>
</dbReference>
<dbReference type="InterPro" id="IPR012340">
    <property type="entry name" value="NA-bd_OB-fold"/>
</dbReference>
<gene>
    <name evidence="8" type="ORF">CASFOL_037425</name>
</gene>
<dbReference type="SUPFAM" id="SSF50249">
    <property type="entry name" value="Nucleic acid-binding proteins"/>
    <property type="match status" value="1"/>
</dbReference>
<evidence type="ECO:0000256" key="3">
    <source>
        <dbReference type="ARBA" id="ARBA00022771"/>
    </source>
</evidence>
<reference evidence="9" key="1">
    <citation type="journal article" date="2024" name="IScience">
        <title>Strigolactones Initiate the Formation of Haustorium-like Structures in Castilleja.</title>
        <authorList>
            <person name="Buerger M."/>
            <person name="Peterson D."/>
            <person name="Chory J."/>
        </authorList>
    </citation>
    <scope>NUCLEOTIDE SEQUENCE [LARGE SCALE GENOMIC DNA]</scope>
</reference>
<feature type="compositionally biased region" description="Basic and acidic residues" evidence="6">
    <location>
        <begin position="254"/>
        <end position="278"/>
    </location>
</feature>
<dbReference type="GO" id="GO:0008270">
    <property type="term" value="F:zinc ion binding"/>
    <property type="evidence" value="ECO:0007669"/>
    <property type="project" value="UniProtKB-KW"/>
</dbReference>
<dbReference type="CDD" id="cd04476">
    <property type="entry name" value="RPA1_DBD_C"/>
    <property type="match status" value="1"/>
</dbReference>
<sequence>MELQGGGAIRKLMFSESEQEVYEEFSQGTAVVRELKYLRGMKDVSKIWVDVTILDIDTSKDIWYLACKKCAKKVYVQGKIKKCWTCREETFTDTYRYRYKIELTVLDKTGSATFMMWNREAAALIGMSAGELREMNVKIVEKALIDKKFIFEVRGQSNKNTTNLDYFIITRVVLIEETKEVYKMRQITDNESTNVGPNDMDGKSYEIQEVSTKENDPKGKGLLIEDTENDFAEKDIEEEGEQQLFLEGQTNDDDGAKSQETMPKKVAEKPINHQRDSEVTIDATYALKRKRIKKEK</sequence>
<keyword evidence="2" id="KW-0479">Metal-binding</keyword>